<dbReference type="Pfam" id="PF00512">
    <property type="entry name" value="HisKA"/>
    <property type="match status" value="1"/>
</dbReference>
<dbReference type="InterPro" id="IPR036890">
    <property type="entry name" value="HATPase_C_sf"/>
</dbReference>
<keyword evidence="5" id="KW-0547">Nucleotide-binding</keyword>
<evidence type="ECO:0000256" key="2">
    <source>
        <dbReference type="ARBA" id="ARBA00012438"/>
    </source>
</evidence>
<dbReference type="InterPro" id="IPR000700">
    <property type="entry name" value="PAS-assoc_C"/>
</dbReference>
<gene>
    <name evidence="14" type="ORF">PXH66_02690</name>
</gene>
<feature type="modified residue" description="4-aspartylphosphate" evidence="9">
    <location>
        <position position="64"/>
    </location>
</feature>
<dbReference type="SUPFAM" id="SSF47384">
    <property type="entry name" value="Homodimeric domain of signal transducing histidine kinase"/>
    <property type="match status" value="1"/>
</dbReference>
<evidence type="ECO:0000313" key="15">
    <source>
        <dbReference type="Proteomes" id="UP001218638"/>
    </source>
</evidence>
<dbReference type="EMBL" id="CP119075">
    <property type="protein sequence ID" value="WED65752.1"/>
    <property type="molecule type" value="Genomic_DNA"/>
</dbReference>
<dbReference type="Pfam" id="PF02518">
    <property type="entry name" value="HATPase_c"/>
    <property type="match status" value="1"/>
</dbReference>
<keyword evidence="3 9" id="KW-0597">Phosphoprotein</keyword>
<evidence type="ECO:0000256" key="6">
    <source>
        <dbReference type="ARBA" id="ARBA00022777"/>
    </source>
</evidence>
<feature type="domain" description="Histidine kinase" evidence="10">
    <location>
        <begin position="288"/>
        <end position="510"/>
    </location>
</feature>
<feature type="domain" description="PAS" evidence="12">
    <location>
        <begin position="147"/>
        <end position="192"/>
    </location>
</feature>
<evidence type="ECO:0000256" key="4">
    <source>
        <dbReference type="ARBA" id="ARBA00022679"/>
    </source>
</evidence>
<dbReference type="InterPro" id="IPR035965">
    <property type="entry name" value="PAS-like_dom_sf"/>
</dbReference>
<organism evidence="14 15">
    <name type="scientific">Synoicihabitans lomoniglobus</name>
    <dbReference type="NCBI Taxonomy" id="2909285"/>
    <lineage>
        <taxon>Bacteria</taxon>
        <taxon>Pseudomonadati</taxon>
        <taxon>Verrucomicrobiota</taxon>
        <taxon>Opitutia</taxon>
        <taxon>Opitutales</taxon>
        <taxon>Opitutaceae</taxon>
        <taxon>Synoicihabitans</taxon>
    </lineage>
</organism>
<dbReference type="InterPro" id="IPR011006">
    <property type="entry name" value="CheY-like_superfamily"/>
</dbReference>
<dbReference type="AlphaFoldDB" id="A0AAF0A260"/>
<feature type="domain" description="Response regulatory" evidence="11">
    <location>
        <begin position="13"/>
        <end position="129"/>
    </location>
</feature>
<feature type="domain" description="PAC" evidence="13">
    <location>
        <begin position="222"/>
        <end position="275"/>
    </location>
</feature>
<comment type="catalytic activity">
    <reaction evidence="1">
        <text>ATP + protein L-histidine = ADP + protein N-phospho-L-histidine.</text>
        <dbReference type="EC" id="2.7.13.3"/>
    </reaction>
</comment>
<feature type="domain" description="Response regulatory" evidence="11">
    <location>
        <begin position="531"/>
        <end position="648"/>
    </location>
</feature>
<dbReference type="InterPro" id="IPR003661">
    <property type="entry name" value="HisK_dim/P_dom"/>
</dbReference>
<dbReference type="CDD" id="cd00156">
    <property type="entry name" value="REC"/>
    <property type="match status" value="1"/>
</dbReference>
<dbReference type="PROSITE" id="PS50112">
    <property type="entry name" value="PAS"/>
    <property type="match status" value="1"/>
</dbReference>
<proteinExistence type="predicted"/>
<dbReference type="KEGG" id="slom:PXH66_02690"/>
<evidence type="ECO:0000259" key="13">
    <source>
        <dbReference type="PROSITE" id="PS50113"/>
    </source>
</evidence>
<dbReference type="NCBIfam" id="TIGR00229">
    <property type="entry name" value="sensory_box"/>
    <property type="match status" value="1"/>
</dbReference>
<keyword evidence="4" id="KW-0808">Transferase</keyword>
<dbReference type="Pfam" id="PF00072">
    <property type="entry name" value="Response_reg"/>
    <property type="match status" value="2"/>
</dbReference>
<dbReference type="GO" id="GO:0000155">
    <property type="term" value="F:phosphorelay sensor kinase activity"/>
    <property type="evidence" value="ECO:0007669"/>
    <property type="project" value="InterPro"/>
</dbReference>
<accession>A0AAF0A260</accession>
<evidence type="ECO:0000256" key="3">
    <source>
        <dbReference type="ARBA" id="ARBA00022553"/>
    </source>
</evidence>
<dbReference type="InterPro" id="IPR001789">
    <property type="entry name" value="Sig_transdc_resp-reg_receiver"/>
</dbReference>
<feature type="modified residue" description="4-aspartylphosphate" evidence="9">
    <location>
        <position position="582"/>
    </location>
</feature>
<evidence type="ECO:0000256" key="1">
    <source>
        <dbReference type="ARBA" id="ARBA00000085"/>
    </source>
</evidence>
<keyword evidence="8" id="KW-0902">Two-component regulatory system</keyword>
<dbReference type="SUPFAM" id="SSF52172">
    <property type="entry name" value="CheY-like"/>
    <property type="match status" value="2"/>
</dbReference>
<dbReference type="SMART" id="SM00448">
    <property type="entry name" value="REC"/>
    <property type="match status" value="2"/>
</dbReference>
<dbReference type="InterPro" id="IPR036097">
    <property type="entry name" value="HisK_dim/P_sf"/>
</dbReference>
<evidence type="ECO:0000256" key="7">
    <source>
        <dbReference type="ARBA" id="ARBA00022840"/>
    </source>
</evidence>
<dbReference type="Gene3D" id="3.30.565.10">
    <property type="entry name" value="Histidine kinase-like ATPase, C-terminal domain"/>
    <property type="match status" value="1"/>
</dbReference>
<keyword evidence="7" id="KW-0067">ATP-binding</keyword>
<dbReference type="InterPro" id="IPR005467">
    <property type="entry name" value="His_kinase_dom"/>
</dbReference>
<dbReference type="Gene3D" id="3.30.450.20">
    <property type="entry name" value="PAS domain"/>
    <property type="match status" value="1"/>
</dbReference>
<name>A0AAF0A260_9BACT</name>
<evidence type="ECO:0000256" key="9">
    <source>
        <dbReference type="PROSITE-ProRule" id="PRU00169"/>
    </source>
</evidence>
<reference evidence="14" key="1">
    <citation type="submission" date="2023-03" db="EMBL/GenBank/DDBJ databases">
        <title>Lomoglobus Profundus gen. nov., sp. nov., a novel member of the phylum Verrucomicrobia, isolated from deep-marine sediment of South China Sea.</title>
        <authorList>
            <person name="Ahmad T."/>
            <person name="Ishaq S.E."/>
            <person name="Wang F."/>
        </authorList>
    </citation>
    <scope>NUCLEOTIDE SEQUENCE</scope>
    <source>
        <strain evidence="14">LMO-M01</strain>
    </source>
</reference>
<dbReference type="CDD" id="cd00082">
    <property type="entry name" value="HisKA"/>
    <property type="match status" value="1"/>
</dbReference>
<dbReference type="RefSeq" id="WP_330930282.1">
    <property type="nucleotide sequence ID" value="NZ_CP119075.1"/>
</dbReference>
<dbReference type="SUPFAM" id="SSF55874">
    <property type="entry name" value="ATPase domain of HSP90 chaperone/DNA topoisomerase II/histidine kinase"/>
    <property type="match status" value="1"/>
</dbReference>
<evidence type="ECO:0000256" key="5">
    <source>
        <dbReference type="ARBA" id="ARBA00022741"/>
    </source>
</evidence>
<evidence type="ECO:0000259" key="11">
    <source>
        <dbReference type="PROSITE" id="PS50110"/>
    </source>
</evidence>
<evidence type="ECO:0000259" key="10">
    <source>
        <dbReference type="PROSITE" id="PS50109"/>
    </source>
</evidence>
<dbReference type="InterPro" id="IPR003594">
    <property type="entry name" value="HATPase_dom"/>
</dbReference>
<evidence type="ECO:0000313" key="14">
    <source>
        <dbReference type="EMBL" id="WED65752.1"/>
    </source>
</evidence>
<sequence length="663" mass="73356">MEATAPLPPRPIRLLYVEDNPRDVAFVRDMLEDNELACEITAVDHREAFVEKLQHGPWDLILSDYNLPEFDGLSALRAAKEYCPHVPAIVITGTVREEEAVACLKLGAVDYVLKDRLLRLPGAVRRAIDGSQKEALARKTEADLRQSERRLNAIVHQSEMLLYTRDQTGRFTYVSPQVAHFLHTTTDSLLGQKWANFAEPLPENERSICKLQANPDSLDSQCVVELRFAGEEPDAPPRWIALRESLFSDEDNQTSVLGVGMDITDRKTMETQMLQTQRLENLGLLAAGIAHDLNNVLAPVMMAGPLLRPQLNGTHHERLIDVLEKSATRGAALVKQVLSFARGDENQRNALQVKHLIRDIVSIVQETFPKNIECHESIGVDIPAIHGNATQFHQVLLNLCVNARDAMPKGGHLSIAVESREITNAQANNIIISGRKQWVVITVTDTGEGIPPHIMEKIWTPFFSTKEKQKGTGLGLATVRGIVAAHAGYIEINSEVGKGTTFEIFLPAMREPVLAGEAKGPVDHYRGKGEHILIVDDEPLVRDMLSVTLGKYDFELAVAADGVEALSYINTQGNRVRLLITDIHMPHMSGDVLISVVRKLHPQLKTIAISGHPDSDQLPLAPPEDQPDIVLAKPFKSDRLLREIGRLLDPATAASEHLDVQKA</sequence>
<dbReference type="PROSITE" id="PS50110">
    <property type="entry name" value="RESPONSE_REGULATORY"/>
    <property type="match status" value="2"/>
</dbReference>
<dbReference type="Proteomes" id="UP001218638">
    <property type="component" value="Chromosome"/>
</dbReference>
<evidence type="ECO:0000259" key="12">
    <source>
        <dbReference type="PROSITE" id="PS50112"/>
    </source>
</evidence>
<dbReference type="PANTHER" id="PTHR43065">
    <property type="entry name" value="SENSOR HISTIDINE KINASE"/>
    <property type="match status" value="1"/>
</dbReference>
<dbReference type="Gene3D" id="1.10.287.130">
    <property type="match status" value="1"/>
</dbReference>
<evidence type="ECO:0000256" key="8">
    <source>
        <dbReference type="ARBA" id="ARBA00023012"/>
    </source>
</evidence>
<dbReference type="SMART" id="SM00388">
    <property type="entry name" value="HisKA"/>
    <property type="match status" value="1"/>
</dbReference>
<dbReference type="PANTHER" id="PTHR43065:SF46">
    <property type="entry name" value="C4-DICARBOXYLATE TRANSPORT SENSOR PROTEIN DCTB"/>
    <property type="match status" value="1"/>
</dbReference>
<dbReference type="SMART" id="SM00387">
    <property type="entry name" value="HATPase_c"/>
    <property type="match status" value="1"/>
</dbReference>
<dbReference type="PROSITE" id="PS50113">
    <property type="entry name" value="PAC"/>
    <property type="match status" value="1"/>
</dbReference>
<dbReference type="SUPFAM" id="SSF55785">
    <property type="entry name" value="PYP-like sensor domain (PAS domain)"/>
    <property type="match status" value="1"/>
</dbReference>
<dbReference type="Gene3D" id="3.40.50.2300">
    <property type="match status" value="2"/>
</dbReference>
<dbReference type="InterPro" id="IPR004358">
    <property type="entry name" value="Sig_transdc_His_kin-like_C"/>
</dbReference>
<keyword evidence="6" id="KW-0418">Kinase</keyword>
<dbReference type="EC" id="2.7.13.3" evidence="2"/>
<protein>
    <recommendedName>
        <fullName evidence="2">histidine kinase</fullName>
        <ecNumber evidence="2">2.7.13.3</ecNumber>
    </recommendedName>
</protein>
<dbReference type="InterPro" id="IPR000014">
    <property type="entry name" value="PAS"/>
</dbReference>
<dbReference type="PRINTS" id="PR00344">
    <property type="entry name" value="BCTRLSENSOR"/>
</dbReference>
<dbReference type="PROSITE" id="PS50109">
    <property type="entry name" value="HIS_KIN"/>
    <property type="match status" value="1"/>
</dbReference>
<keyword evidence="15" id="KW-1185">Reference proteome</keyword>
<dbReference type="GO" id="GO:0005524">
    <property type="term" value="F:ATP binding"/>
    <property type="evidence" value="ECO:0007669"/>
    <property type="project" value="UniProtKB-KW"/>
</dbReference>